<dbReference type="SMART" id="SM00387">
    <property type="entry name" value="HATPase_c"/>
    <property type="match status" value="1"/>
</dbReference>
<keyword evidence="9" id="KW-0812">Transmembrane</keyword>
<dbReference type="SUPFAM" id="SSF55874">
    <property type="entry name" value="ATPase domain of HSP90 chaperone/DNA topoisomerase II/histidine kinase"/>
    <property type="match status" value="1"/>
</dbReference>
<dbReference type="SUPFAM" id="SSF47384">
    <property type="entry name" value="Homodimeric domain of signal transducing histidine kinase"/>
    <property type="match status" value="1"/>
</dbReference>
<evidence type="ECO:0000256" key="5">
    <source>
        <dbReference type="ARBA" id="ARBA00022741"/>
    </source>
</evidence>
<dbReference type="InterPro" id="IPR013767">
    <property type="entry name" value="PAS_fold"/>
</dbReference>
<dbReference type="PANTHER" id="PTHR43065:SF10">
    <property type="entry name" value="PEROXIDE STRESS-ACTIVATED HISTIDINE KINASE MAK3"/>
    <property type="match status" value="1"/>
</dbReference>
<dbReference type="GO" id="GO:0000155">
    <property type="term" value="F:phosphorelay sensor kinase activity"/>
    <property type="evidence" value="ECO:0007669"/>
    <property type="project" value="InterPro"/>
</dbReference>
<dbReference type="EC" id="2.7.13.3" evidence="2"/>
<keyword evidence="9" id="KW-0472">Membrane</keyword>
<proteinExistence type="predicted"/>
<feature type="domain" description="PAS" evidence="11">
    <location>
        <begin position="240"/>
        <end position="288"/>
    </location>
</feature>
<dbReference type="PRINTS" id="PR00344">
    <property type="entry name" value="BCTRLSENSOR"/>
</dbReference>
<keyword evidence="5" id="KW-0547">Nucleotide-binding</keyword>
<evidence type="ECO:0000256" key="4">
    <source>
        <dbReference type="ARBA" id="ARBA00022679"/>
    </source>
</evidence>
<evidence type="ECO:0000313" key="14">
    <source>
        <dbReference type="Proteomes" id="UP000052008"/>
    </source>
</evidence>
<evidence type="ECO:0000313" key="13">
    <source>
        <dbReference type="EMBL" id="KPJ51804.1"/>
    </source>
</evidence>
<dbReference type="CDD" id="cd00130">
    <property type="entry name" value="PAS"/>
    <property type="match status" value="1"/>
</dbReference>
<evidence type="ECO:0000256" key="8">
    <source>
        <dbReference type="ARBA" id="ARBA00023012"/>
    </source>
</evidence>
<feature type="domain" description="PAC" evidence="12">
    <location>
        <begin position="302"/>
        <end position="354"/>
    </location>
</feature>
<feature type="transmembrane region" description="Helical" evidence="9">
    <location>
        <begin position="199"/>
        <end position="219"/>
    </location>
</feature>
<dbReference type="InterPro" id="IPR036890">
    <property type="entry name" value="HATPase_C_sf"/>
</dbReference>
<evidence type="ECO:0000256" key="1">
    <source>
        <dbReference type="ARBA" id="ARBA00000085"/>
    </source>
</evidence>
<keyword evidence="7" id="KW-0067">ATP-binding</keyword>
<dbReference type="STRING" id="1703770.AMJ39_09260"/>
<dbReference type="SMART" id="SM00091">
    <property type="entry name" value="PAS"/>
    <property type="match status" value="1"/>
</dbReference>
<dbReference type="Pfam" id="PF00512">
    <property type="entry name" value="HisKA"/>
    <property type="match status" value="1"/>
</dbReference>
<dbReference type="PANTHER" id="PTHR43065">
    <property type="entry name" value="SENSOR HISTIDINE KINASE"/>
    <property type="match status" value="1"/>
</dbReference>
<keyword evidence="8" id="KW-0902">Two-component regulatory system</keyword>
<dbReference type="PROSITE" id="PS50109">
    <property type="entry name" value="HIS_KIN"/>
    <property type="match status" value="1"/>
</dbReference>
<dbReference type="AlphaFoldDB" id="A0A0S7WQB7"/>
<keyword evidence="4" id="KW-0808">Transferase</keyword>
<dbReference type="InterPro" id="IPR005467">
    <property type="entry name" value="His_kinase_dom"/>
</dbReference>
<comment type="caution">
    <text evidence="13">The sequence shown here is derived from an EMBL/GenBank/DDBJ whole genome shotgun (WGS) entry which is preliminary data.</text>
</comment>
<sequence>MQMVRENELLSIEIFDGSGRPILSTIPARPAEPDSAVRERLSPILDGGYAVHVLGYEEAADGGVERYAVAVARAESPGAIVVAVDGSYVREMDEEIGIGYLIQRISREPGIEYVLLQDEEGIVLASRNIERMPRIAGDPFLRHALAHEEAQHRITEFEGRDVLEIVKPFPVEEAASGLFRLGLSLEGYREMVTGTRRQVAVLAVLFFLLGAIAVTLIIINQNYALLNRSYREIRTLTGSVLENMRSAVVAVDASGRITVLNRAAEEMFAVSRSQALGRRYGEVFKEDECLLAETLEKGRTITGVERPYRTFSGDRLVLAVSTSDLGGSEGEASGAVAVVRDVTKVREMEESIQRSDRLSAMGNLAAGVAHEVRNPLNAIAIAAQRLEEEFLPDASREEFLTLTSALRSEVGRLNEIVQQFLSLASPPKLRREAADLNGLIGEVLELIEPEAESRDVRVDRRFGKLADVEIDREEMKKVVLNLMRNALEAMKGGGELRIRTAEGDGYHSLRIEDTGPGISRENLRKVFHPYFTTKDGGTGLGLSIAHRIVVEHGGRIEVDSVEGKGTVFTVLIPSKGSP</sequence>
<evidence type="ECO:0000256" key="2">
    <source>
        <dbReference type="ARBA" id="ARBA00012438"/>
    </source>
</evidence>
<evidence type="ECO:0000259" key="12">
    <source>
        <dbReference type="PROSITE" id="PS50113"/>
    </source>
</evidence>
<dbReference type="SUPFAM" id="SSF55785">
    <property type="entry name" value="PYP-like sensor domain (PAS domain)"/>
    <property type="match status" value="1"/>
</dbReference>
<name>A0A0S7WQB7_UNCT6</name>
<dbReference type="SMART" id="SM00388">
    <property type="entry name" value="HisKA"/>
    <property type="match status" value="1"/>
</dbReference>
<dbReference type="PROSITE" id="PS50112">
    <property type="entry name" value="PAS"/>
    <property type="match status" value="1"/>
</dbReference>
<keyword evidence="3" id="KW-0597">Phosphoprotein</keyword>
<dbReference type="NCBIfam" id="TIGR00229">
    <property type="entry name" value="sensory_box"/>
    <property type="match status" value="1"/>
</dbReference>
<dbReference type="InterPro" id="IPR000014">
    <property type="entry name" value="PAS"/>
</dbReference>
<evidence type="ECO:0000256" key="7">
    <source>
        <dbReference type="ARBA" id="ARBA00022840"/>
    </source>
</evidence>
<dbReference type="CDD" id="cd00082">
    <property type="entry name" value="HisKA"/>
    <property type="match status" value="1"/>
</dbReference>
<keyword evidence="6" id="KW-0418">Kinase</keyword>
<dbReference type="InterPro" id="IPR000700">
    <property type="entry name" value="PAS-assoc_C"/>
</dbReference>
<dbReference type="Pfam" id="PF02518">
    <property type="entry name" value="HATPase_c"/>
    <property type="match status" value="1"/>
</dbReference>
<dbReference type="InterPro" id="IPR003661">
    <property type="entry name" value="HisK_dim/P_dom"/>
</dbReference>
<evidence type="ECO:0000259" key="10">
    <source>
        <dbReference type="PROSITE" id="PS50109"/>
    </source>
</evidence>
<evidence type="ECO:0000256" key="6">
    <source>
        <dbReference type="ARBA" id="ARBA00022777"/>
    </source>
</evidence>
<organism evidence="13 14">
    <name type="scientific">candidate division TA06 bacterium DG_24</name>
    <dbReference type="NCBI Taxonomy" id="1703770"/>
    <lineage>
        <taxon>Bacteria</taxon>
        <taxon>Bacteria division TA06</taxon>
    </lineage>
</organism>
<dbReference type="GO" id="GO:0005524">
    <property type="term" value="F:ATP binding"/>
    <property type="evidence" value="ECO:0007669"/>
    <property type="project" value="UniProtKB-KW"/>
</dbReference>
<evidence type="ECO:0000256" key="3">
    <source>
        <dbReference type="ARBA" id="ARBA00022553"/>
    </source>
</evidence>
<dbReference type="Gene3D" id="3.30.565.10">
    <property type="entry name" value="Histidine kinase-like ATPase, C-terminal domain"/>
    <property type="match status" value="1"/>
</dbReference>
<dbReference type="Gene3D" id="3.30.450.20">
    <property type="entry name" value="PAS domain"/>
    <property type="match status" value="1"/>
</dbReference>
<comment type="catalytic activity">
    <reaction evidence="1">
        <text>ATP + protein L-histidine = ADP + protein N-phospho-L-histidine.</text>
        <dbReference type="EC" id="2.7.13.3"/>
    </reaction>
</comment>
<dbReference type="InterPro" id="IPR035965">
    <property type="entry name" value="PAS-like_dom_sf"/>
</dbReference>
<dbReference type="InterPro" id="IPR004358">
    <property type="entry name" value="Sig_transdc_His_kin-like_C"/>
</dbReference>
<dbReference type="Proteomes" id="UP000052008">
    <property type="component" value="Unassembled WGS sequence"/>
</dbReference>
<keyword evidence="9" id="KW-1133">Transmembrane helix</keyword>
<dbReference type="EMBL" id="LIZS01000096">
    <property type="protein sequence ID" value="KPJ51804.1"/>
    <property type="molecule type" value="Genomic_DNA"/>
</dbReference>
<accession>A0A0S7WQB7</accession>
<dbReference type="Pfam" id="PF00989">
    <property type="entry name" value="PAS"/>
    <property type="match status" value="1"/>
</dbReference>
<gene>
    <name evidence="13" type="ORF">AMJ39_09260</name>
</gene>
<evidence type="ECO:0000259" key="11">
    <source>
        <dbReference type="PROSITE" id="PS50112"/>
    </source>
</evidence>
<dbReference type="PROSITE" id="PS50113">
    <property type="entry name" value="PAC"/>
    <property type="match status" value="1"/>
</dbReference>
<dbReference type="InterPro" id="IPR003594">
    <property type="entry name" value="HATPase_dom"/>
</dbReference>
<dbReference type="GO" id="GO:0006355">
    <property type="term" value="P:regulation of DNA-templated transcription"/>
    <property type="evidence" value="ECO:0007669"/>
    <property type="project" value="InterPro"/>
</dbReference>
<protein>
    <recommendedName>
        <fullName evidence="2">histidine kinase</fullName>
        <ecNumber evidence="2">2.7.13.3</ecNumber>
    </recommendedName>
</protein>
<evidence type="ECO:0000256" key="9">
    <source>
        <dbReference type="SAM" id="Phobius"/>
    </source>
</evidence>
<dbReference type="Gene3D" id="1.10.287.130">
    <property type="match status" value="1"/>
</dbReference>
<feature type="domain" description="Histidine kinase" evidence="10">
    <location>
        <begin position="367"/>
        <end position="576"/>
    </location>
</feature>
<reference evidence="13 14" key="1">
    <citation type="journal article" date="2015" name="Microbiome">
        <title>Genomic resolution of linkages in carbon, nitrogen, and sulfur cycling among widespread estuary sediment bacteria.</title>
        <authorList>
            <person name="Baker B.J."/>
            <person name="Lazar C.S."/>
            <person name="Teske A.P."/>
            <person name="Dick G.J."/>
        </authorList>
    </citation>
    <scope>NUCLEOTIDE SEQUENCE [LARGE SCALE GENOMIC DNA]</scope>
    <source>
        <strain evidence="13">DG_24</strain>
    </source>
</reference>
<dbReference type="InterPro" id="IPR036097">
    <property type="entry name" value="HisK_dim/P_sf"/>
</dbReference>